<name>A0ACC5R6H8_9HYPH</name>
<evidence type="ECO:0000313" key="2">
    <source>
        <dbReference type="Proteomes" id="UP000616151"/>
    </source>
</evidence>
<proteinExistence type="predicted"/>
<protein>
    <submittedName>
        <fullName evidence="1">GPW/gp25 family protein</fullName>
    </submittedName>
</protein>
<gene>
    <name evidence="1" type="ORF">JHL16_18015</name>
</gene>
<evidence type="ECO:0000313" key="1">
    <source>
        <dbReference type="EMBL" id="MBK1868254.1"/>
    </source>
</evidence>
<comment type="caution">
    <text evidence="1">The sequence shown here is derived from an EMBL/GenBank/DDBJ whole genome shotgun (WGS) entry which is preliminary data.</text>
</comment>
<organism evidence="1 2">
    <name type="scientific">Taklimakanibacter albus</name>
    <dbReference type="NCBI Taxonomy" id="2800327"/>
    <lineage>
        <taxon>Bacteria</taxon>
        <taxon>Pseudomonadati</taxon>
        <taxon>Pseudomonadota</taxon>
        <taxon>Alphaproteobacteria</taxon>
        <taxon>Hyphomicrobiales</taxon>
        <taxon>Aestuariivirgaceae</taxon>
        <taxon>Taklimakanibacter</taxon>
    </lineage>
</organism>
<accession>A0ACC5R6H8</accession>
<reference evidence="1" key="1">
    <citation type="submission" date="2021-01" db="EMBL/GenBank/DDBJ databases">
        <authorList>
            <person name="Sun Q."/>
        </authorList>
    </citation>
    <scope>NUCLEOTIDE SEQUENCE</scope>
    <source>
        <strain evidence="1">YIM B02566</strain>
    </source>
</reference>
<dbReference type="Proteomes" id="UP000616151">
    <property type="component" value="Unassembled WGS sequence"/>
</dbReference>
<sequence length="116" mass="13047">MMTGMSRSSGKRLEGIDHLKQSVWDILTTPVGTRVMRREYGSEVPNVIDKPINPETIIDVFAAAADAIDRWEPRFKLVQLAMPEAGADGRVGLELKGIWYPDWPRREGGREVEVVL</sequence>
<dbReference type="EMBL" id="JAENHL010000007">
    <property type="protein sequence ID" value="MBK1868254.1"/>
    <property type="molecule type" value="Genomic_DNA"/>
</dbReference>
<keyword evidence="2" id="KW-1185">Reference proteome</keyword>